<keyword evidence="3" id="KW-1185">Reference proteome</keyword>
<feature type="region of interest" description="Disordered" evidence="1">
    <location>
        <begin position="1"/>
        <end position="34"/>
    </location>
</feature>
<dbReference type="EMBL" id="CP002691">
    <property type="protein sequence ID" value="AEE49756.1"/>
    <property type="molecule type" value="Genomic_DNA"/>
</dbReference>
<dbReference type="HOGENOM" id="CLU_1136804_0_0_10"/>
<sequence>MTSVKKKKGGSVALPKPAPNPSSNAIPAAQNNRVDDEPKVSFTLEFYAVNEQDTAFVGRLKKIGSDEQVALIDGLDIESIDRFIRHNLPKTWILSPPVAHPADEVAFEIGLRPAAANRTLPNSTAELLVSGAKPMPTNAQGKIEVWQNGRQNSIVQAGKNCLVCFEVEEQPVWAQFSAHFKSLEPEVPSFQFSKYNEFTGKPTLELYEGQLKPGIYSLMVSAAAKTDAPQGTVLFTADRLVQVI</sequence>
<dbReference type="RefSeq" id="WP_013764309.1">
    <property type="nucleotide sequence ID" value="NC_015510.1"/>
</dbReference>
<dbReference type="KEGG" id="hhy:Halhy_1871"/>
<reference key="2">
    <citation type="submission" date="2011-04" db="EMBL/GenBank/DDBJ databases">
        <title>Complete sequence of chromosome of Haliscomenobacter hydrossis DSM 1100.</title>
        <authorList>
            <consortium name="US DOE Joint Genome Institute (JGI-PGF)"/>
            <person name="Lucas S."/>
            <person name="Han J."/>
            <person name="Lapidus A."/>
            <person name="Bruce D."/>
            <person name="Goodwin L."/>
            <person name="Pitluck S."/>
            <person name="Peters L."/>
            <person name="Kyrpides N."/>
            <person name="Mavromatis K."/>
            <person name="Ivanova N."/>
            <person name="Ovchinnikova G."/>
            <person name="Pagani I."/>
            <person name="Daligault H."/>
            <person name="Detter J.C."/>
            <person name="Han C."/>
            <person name="Land M."/>
            <person name="Hauser L."/>
            <person name="Markowitz V."/>
            <person name="Cheng J.-F."/>
            <person name="Hugenholtz P."/>
            <person name="Woyke T."/>
            <person name="Wu D."/>
            <person name="Verbarg S."/>
            <person name="Frueling A."/>
            <person name="Brambilla E."/>
            <person name="Klenk H.-P."/>
            <person name="Eisen J.A."/>
        </authorList>
    </citation>
    <scope>NUCLEOTIDE SEQUENCE</scope>
    <source>
        <strain>DSM 1100</strain>
    </source>
</reference>
<gene>
    <name evidence="2" type="ordered locus">Halhy_1871</name>
</gene>
<reference evidence="2 3" key="1">
    <citation type="journal article" date="2011" name="Stand. Genomic Sci.">
        <title>Complete genome sequence of Haliscomenobacter hydrossis type strain (O).</title>
        <authorList>
            <consortium name="US DOE Joint Genome Institute (JGI-PGF)"/>
            <person name="Daligault H."/>
            <person name="Lapidus A."/>
            <person name="Zeytun A."/>
            <person name="Nolan M."/>
            <person name="Lucas S."/>
            <person name="Del Rio T.G."/>
            <person name="Tice H."/>
            <person name="Cheng J.F."/>
            <person name="Tapia R."/>
            <person name="Han C."/>
            <person name="Goodwin L."/>
            <person name="Pitluck S."/>
            <person name="Liolios K."/>
            <person name="Pagani I."/>
            <person name="Ivanova N."/>
            <person name="Huntemann M."/>
            <person name="Mavromatis K."/>
            <person name="Mikhailova N."/>
            <person name="Pati A."/>
            <person name="Chen A."/>
            <person name="Palaniappan K."/>
            <person name="Land M."/>
            <person name="Hauser L."/>
            <person name="Brambilla E.M."/>
            <person name="Rohde M."/>
            <person name="Verbarg S."/>
            <person name="Goker M."/>
            <person name="Bristow J."/>
            <person name="Eisen J.A."/>
            <person name="Markowitz V."/>
            <person name="Hugenholtz P."/>
            <person name="Kyrpides N.C."/>
            <person name="Klenk H.P."/>
            <person name="Woyke T."/>
        </authorList>
    </citation>
    <scope>NUCLEOTIDE SEQUENCE [LARGE SCALE GENOMIC DNA]</scope>
    <source>
        <strain evidence="3">ATCC 27775 / DSM 1100 / LMG 10767 / O</strain>
    </source>
</reference>
<dbReference type="Proteomes" id="UP000008461">
    <property type="component" value="Chromosome"/>
</dbReference>
<organism evidence="2 3">
    <name type="scientific">Haliscomenobacter hydrossis (strain ATCC 27775 / DSM 1100 / LMG 10767 / O)</name>
    <dbReference type="NCBI Taxonomy" id="760192"/>
    <lineage>
        <taxon>Bacteria</taxon>
        <taxon>Pseudomonadati</taxon>
        <taxon>Bacteroidota</taxon>
        <taxon>Saprospiria</taxon>
        <taxon>Saprospirales</taxon>
        <taxon>Haliscomenobacteraceae</taxon>
        <taxon>Haliscomenobacter</taxon>
    </lineage>
</organism>
<protein>
    <submittedName>
        <fullName evidence="2">Uncharacterized protein</fullName>
    </submittedName>
</protein>
<evidence type="ECO:0000256" key="1">
    <source>
        <dbReference type="SAM" id="MobiDB-lite"/>
    </source>
</evidence>
<accession>F4L576</accession>
<proteinExistence type="predicted"/>
<evidence type="ECO:0000313" key="2">
    <source>
        <dbReference type="EMBL" id="AEE49756.1"/>
    </source>
</evidence>
<evidence type="ECO:0000313" key="3">
    <source>
        <dbReference type="Proteomes" id="UP000008461"/>
    </source>
</evidence>
<feature type="compositionally biased region" description="Low complexity" evidence="1">
    <location>
        <begin position="21"/>
        <end position="32"/>
    </location>
</feature>
<dbReference type="AlphaFoldDB" id="F4L576"/>
<name>F4L576_HALH1</name>